<reference evidence="13 14" key="1">
    <citation type="submission" date="2024-03" db="EMBL/GenBank/DDBJ databases">
        <title>A high-quality draft genome sequence of Diaporthe vaccinii, a causative agent of upright dieback and viscid rot disease in cranberry plants.</title>
        <authorList>
            <person name="Sarrasin M."/>
            <person name="Lang B.F."/>
            <person name="Burger G."/>
        </authorList>
    </citation>
    <scope>NUCLEOTIDE SEQUENCE [LARGE SCALE GENOMIC DNA]</scope>
    <source>
        <strain evidence="13 14">IS7</strain>
    </source>
</reference>
<dbReference type="SUPFAM" id="SSF47336">
    <property type="entry name" value="ACP-like"/>
    <property type="match status" value="1"/>
</dbReference>
<organism evidence="13 14">
    <name type="scientific">Diaporthe vaccinii</name>
    <dbReference type="NCBI Taxonomy" id="105482"/>
    <lineage>
        <taxon>Eukaryota</taxon>
        <taxon>Fungi</taxon>
        <taxon>Dikarya</taxon>
        <taxon>Ascomycota</taxon>
        <taxon>Pezizomycotina</taxon>
        <taxon>Sordariomycetes</taxon>
        <taxon>Sordariomycetidae</taxon>
        <taxon>Diaporthales</taxon>
        <taxon>Diaporthaceae</taxon>
        <taxon>Diaporthe</taxon>
        <taxon>Diaporthe eres species complex</taxon>
    </lineage>
</organism>
<dbReference type="InterPro" id="IPR050091">
    <property type="entry name" value="PKS_NRPS_Biosynth_Enz"/>
</dbReference>
<dbReference type="SUPFAM" id="SSF52777">
    <property type="entry name" value="CoA-dependent acyltransferases"/>
    <property type="match status" value="2"/>
</dbReference>
<dbReference type="Pfam" id="PF02801">
    <property type="entry name" value="Ketoacyl-synt_C"/>
    <property type="match status" value="1"/>
</dbReference>
<feature type="compositionally biased region" description="Acidic residues" evidence="9">
    <location>
        <begin position="2390"/>
        <end position="2401"/>
    </location>
</feature>
<dbReference type="InterPro" id="IPR014031">
    <property type="entry name" value="Ketoacyl_synth_C"/>
</dbReference>
<feature type="region of interest" description="C-terminal hotdog fold" evidence="8">
    <location>
        <begin position="1093"/>
        <end position="1241"/>
    </location>
</feature>
<dbReference type="Pfam" id="PF00668">
    <property type="entry name" value="Condensation"/>
    <property type="match status" value="1"/>
</dbReference>
<dbReference type="Proteomes" id="UP001600888">
    <property type="component" value="Unassembled WGS sequence"/>
</dbReference>
<dbReference type="InterPro" id="IPR014030">
    <property type="entry name" value="Ketoacyl_synth_N"/>
</dbReference>
<dbReference type="Pfam" id="PF21089">
    <property type="entry name" value="PKS_DH_N"/>
    <property type="match status" value="1"/>
</dbReference>
<dbReference type="SMART" id="SM00827">
    <property type="entry name" value="PKS_AT"/>
    <property type="match status" value="1"/>
</dbReference>
<feature type="domain" description="Carrier" evidence="10">
    <location>
        <begin position="2277"/>
        <end position="2362"/>
    </location>
</feature>
<evidence type="ECO:0000256" key="9">
    <source>
        <dbReference type="SAM" id="MobiDB-lite"/>
    </source>
</evidence>
<dbReference type="InterPro" id="IPR049900">
    <property type="entry name" value="PKS_mFAS_DH"/>
</dbReference>
<evidence type="ECO:0000256" key="6">
    <source>
        <dbReference type="ARBA" id="ARBA00023002"/>
    </source>
</evidence>
<dbReference type="Pfam" id="PF08659">
    <property type="entry name" value="KR"/>
    <property type="match status" value="1"/>
</dbReference>
<dbReference type="SMART" id="SM00822">
    <property type="entry name" value="PKS_KR"/>
    <property type="match status" value="1"/>
</dbReference>
<dbReference type="InterPro" id="IPR013216">
    <property type="entry name" value="Methyltransf_11"/>
</dbReference>
<dbReference type="Pfam" id="PF16197">
    <property type="entry name" value="KAsynt_C_assoc"/>
    <property type="match status" value="1"/>
</dbReference>
<dbReference type="PANTHER" id="PTHR43775:SF20">
    <property type="entry name" value="HYBRID PKS-NRPS SYNTHETASE APDA"/>
    <property type="match status" value="1"/>
</dbReference>
<dbReference type="Pfam" id="PF00109">
    <property type="entry name" value="ketoacyl-synt"/>
    <property type="match status" value="1"/>
</dbReference>
<dbReference type="Pfam" id="PF00550">
    <property type="entry name" value="PP-binding"/>
    <property type="match status" value="1"/>
</dbReference>
<dbReference type="CDD" id="cd00833">
    <property type="entry name" value="PKS"/>
    <property type="match status" value="1"/>
</dbReference>
<dbReference type="Pfam" id="PF14765">
    <property type="entry name" value="PS-DH"/>
    <property type="match status" value="1"/>
</dbReference>
<dbReference type="Gene3D" id="3.10.129.110">
    <property type="entry name" value="Polyketide synthase dehydratase"/>
    <property type="match status" value="1"/>
</dbReference>
<dbReference type="SMART" id="SM00825">
    <property type="entry name" value="PKS_KS"/>
    <property type="match status" value="1"/>
</dbReference>
<dbReference type="InterPro" id="IPR042104">
    <property type="entry name" value="PKS_dehydratase_sf"/>
</dbReference>
<evidence type="ECO:0000256" key="3">
    <source>
        <dbReference type="ARBA" id="ARBA00022598"/>
    </source>
</evidence>
<dbReference type="InterPro" id="IPR029063">
    <property type="entry name" value="SAM-dependent_MTases_sf"/>
</dbReference>
<feature type="active site" description="Proton donor; for dehydratase activity" evidence="8">
    <location>
        <position position="1149"/>
    </location>
</feature>
<dbReference type="Gene3D" id="3.30.559.30">
    <property type="entry name" value="Nonribosomal peptide synthetase, condensation domain"/>
    <property type="match status" value="1"/>
</dbReference>
<proteinExistence type="predicted"/>
<dbReference type="InterPro" id="IPR013968">
    <property type="entry name" value="PKS_KR"/>
</dbReference>
<evidence type="ECO:0000259" key="11">
    <source>
        <dbReference type="PROSITE" id="PS52004"/>
    </source>
</evidence>
<dbReference type="Gene3D" id="3.40.50.720">
    <property type="entry name" value="NAD(P)-binding Rossmann-like Domain"/>
    <property type="match status" value="2"/>
</dbReference>
<dbReference type="InterPro" id="IPR036291">
    <property type="entry name" value="NAD(P)-bd_dom_sf"/>
</dbReference>
<keyword evidence="6" id="KW-0560">Oxidoreductase</keyword>
<dbReference type="Pfam" id="PF00698">
    <property type="entry name" value="Acyl_transf_1"/>
    <property type="match status" value="1"/>
</dbReference>
<dbReference type="Gene3D" id="1.10.1200.10">
    <property type="entry name" value="ACP-like"/>
    <property type="match status" value="1"/>
</dbReference>
<dbReference type="InterPro" id="IPR032821">
    <property type="entry name" value="PKS_assoc"/>
</dbReference>
<name>A0ABR4DT23_9PEZI</name>
<dbReference type="InterPro" id="IPR020807">
    <property type="entry name" value="PKS_DH"/>
</dbReference>
<feature type="region of interest" description="N-terminal hotdog fold" evidence="8">
    <location>
        <begin position="944"/>
        <end position="1078"/>
    </location>
</feature>
<evidence type="ECO:0000256" key="7">
    <source>
        <dbReference type="ARBA" id="ARBA00023268"/>
    </source>
</evidence>
<dbReference type="SUPFAM" id="SSF52151">
    <property type="entry name" value="FabD/lysophospholipase-like"/>
    <property type="match status" value="1"/>
</dbReference>
<dbReference type="Pfam" id="PF08241">
    <property type="entry name" value="Methyltransf_11"/>
    <property type="match status" value="1"/>
</dbReference>
<dbReference type="PANTHER" id="PTHR43775">
    <property type="entry name" value="FATTY ACID SYNTHASE"/>
    <property type="match status" value="1"/>
</dbReference>
<dbReference type="SMART" id="SM00823">
    <property type="entry name" value="PKS_PP"/>
    <property type="match status" value="1"/>
</dbReference>
<dbReference type="SUPFAM" id="SSF51735">
    <property type="entry name" value="NAD(P)-binding Rossmann-fold domains"/>
    <property type="match status" value="1"/>
</dbReference>
<keyword evidence="2" id="KW-0597">Phosphoprotein</keyword>
<dbReference type="CDD" id="cd02440">
    <property type="entry name" value="AdoMet_MTases"/>
    <property type="match status" value="1"/>
</dbReference>
<dbReference type="CDD" id="cd19532">
    <property type="entry name" value="C_PKS-NRPS"/>
    <property type="match status" value="1"/>
</dbReference>
<evidence type="ECO:0000313" key="14">
    <source>
        <dbReference type="Proteomes" id="UP001600888"/>
    </source>
</evidence>
<dbReference type="EMBL" id="JBAWTH010000182">
    <property type="protein sequence ID" value="KAL2273533.1"/>
    <property type="molecule type" value="Genomic_DNA"/>
</dbReference>
<dbReference type="Gene3D" id="3.30.559.10">
    <property type="entry name" value="Chloramphenicol acetyltransferase-like domain"/>
    <property type="match status" value="1"/>
</dbReference>
<dbReference type="PROSITE" id="PS50075">
    <property type="entry name" value="CARRIER"/>
    <property type="match status" value="1"/>
</dbReference>
<dbReference type="SMART" id="SM00826">
    <property type="entry name" value="PKS_DH"/>
    <property type="match status" value="1"/>
</dbReference>
<feature type="region of interest" description="Disordered" evidence="9">
    <location>
        <begin position="2368"/>
        <end position="2408"/>
    </location>
</feature>
<gene>
    <name evidence="13" type="ORF">FJTKL_04439</name>
</gene>
<dbReference type="PROSITE" id="PS00606">
    <property type="entry name" value="KS3_1"/>
    <property type="match status" value="1"/>
</dbReference>
<sequence length="2872" mass="314661">MAIEGGDIAIIGSGCRFPGGSTSPDKLWELLSEPRLVASEVPSLKGYYHKNAQYHGHANVREAYLLKGEGVHRRFDAGFFGISPSESNNVDPQTRLLLEVVYEALESGGQTIDKLKGSDTAVYAGQMVNDYELLMYRDHENYGKYHATGASRAMLSNRISYFFDWQGPSMTIDTACSSSLVALHHAVQQLRSGHSRVAIVAGSNLIYDAGTFIAETNLQMLSPGGRSRMWDADADGYARGEGVAAIVLKTRQAAEADGDHIECIIRETALNQDGRTRGQTMPSAAAQAQLIKDCYARAGLDLSNPADRPQYFEAHGTGTPAGDPIEAEAVASALFPDGRVDNSLEPLFVGSCKTVIGHTEGTAGIAGILKASLALQHARIPPNLHFNRLNPDVRPFYDNLCIPTGAEKPWPSMAWDGPRRASVNSFGFGGTNAHAILESYTPRADPMQSGHVNVPPCIPFVFSAASESSLKQYLESFCDYLSRGDSVPSLHDIASSLASRRTRFPVAVAIGACTRYELQRKIQQKLEASRSDPEQRVGFRTTRRDAATSASKPRALGVFTGQGAQWAQMGLELITAFPASKNIMERLQRRLDQLPVADRPSRSLLQELQKDASSTRVMSAAISQPLCTAIQIVQVDLLRAAGIEFSAVVGHSSGEIAAAYAAGLLSAEDAICIAYYRGLHSGSSQGAAQKGAMMAVGTSAEDAEDLLGFPEFEGRACVAAVNSKQSVTLSGDQDALHEMEVVFGDEEKFTRFLKVDRAYHSHHMKACSAEYLDSLEELGVEVGRGNQTRWFSSVSGSELGEDDQLRGPYWESNMAQPVLFMQAIDQACIAMKQLDLVVELGPHPALKGPALETIQDRLSCTVPYTGLFHRGVSSIVSLADGLGYAWTHLGEGCVDLQSYGQFVSGRSDSAPVKGLPTYAWDHQSEYWHESRWGRAVRLRQDPVNELLGHLTPDSTEHDMRWRHMLRLSEIPWLSGHRLQNGIIFPAAGYVVSVLEAVRMLCKKSAVRTIELVDLDIVSALMFGHENSSMEIIMSLANISRRNERMIEAEFKYHAAAADGSDELKLKASGHVRVHLGEPDEAALPARRPILSNMLPVSKDKFYESIAEIGYQYGGPFKALEGIQRKLGAATGLISTLEPSSLIIHPAALDAAFHATFLTYASPGDGALNSMHVPRRIRRLVVNPSLCTREDQPTCAFEATHTVALPHANLTCDINIYPDSLGNAMVHIEALECVPFSPKTPKDDQSPFYQLAWGVADPSVELVVESCTSPAAPVEAATFTAHLARTIQQIVHRYPRMHILELPSETGAPTRTILDELGSKFASYTVTTQPSSLTTSESDLTWLNDKKLISKNLNLSCGMKEQGFLDSSYDLVLAPNSFHGTSDLDQALRKVRCLLKPGGYLVVLSPLPRPKRSFGDFPVTFPELWRGPAERAPALCPALKDWDGLLRTTGFSGIDTGSGDAEGATPLSVFASQAVDEKVTFLRSPLSLAFPSSERLVQELVILGGHSVTTRELTNRVSASLEASCGRIQTADSVDDFVNLRITPGTVILNLQDLDGSVFEHLDDKVWTALKRMTFHTGTLVWVTRGRRAENPRANMAMGLLRAASRENPALDYVLLDIEESCDSDHRIIAETLLRHKAASRWCHQDDLHFTAENELVVDKARRVLVPRLMPSQEMNDRYNCSGREVRTPVRADTHEVGVYMRDAKWDVSLVPPSSQPRDGFLRLQTTHSLISPVRVAEFGSMFVVHGRDETSSRDVVALSSDNASFVQVHPKLVIPDGDHRGSEDRLMWLTANHLLASNILRGLSEGDKVLVHGWKRESVWILTERARILGVEAKFTTIDPESSEADGFQRIVIHPNVSASALDQLAQEDFSVFVDMTNPAETESPGSLITSSLSTFCRKENYASLFAKHAYNPRESHLEGIHARLDEAVKWASAIIAQPGEAARTQEAIPAIPLASIPSEHSAVEPLTVVDWASTSAVSARACPVDSLVSFPGNKTYWLVGLTGGVGLSLCEWMVQRGARSFVISSRSPNTEAAWLDEMRARGVVVKVSECDVTNEGQVRALYQEVSSSMPPIAGVAQGVMVLEDTSLQDMALDQLLAVTKPKVEGSIYLDRLFSDNVLDFFIFFSSVSTVVGNHGQANYAAANAFMASLAEQRRARGLAASVIDIGPIAGIGYISRAFEDGALDRMTMRTSGWAKTSERDFHQLFGEAVLAGRPGSTGSIEIGSGLRRVHQGEDDQPVWHSWPRMSHLISGGEGFVDPSQGGAEARIPIKDRLSKAPDGEIYNIIWDAFTTQLGSHFQLDTRDASKEELASMRLDQMGIDSLTAMEIRGWFMKTLEVNIPVLKILNGSSIGELVAVATDAIQERRVQTVDGRSDASATSQELVDSSSTDPDEPGDTDDENGASRPGSLRSFAQSRQIILKSVPVSFTQARFYPSGIFLEDLVGLNHTAWGNITGAIDPERLRQAVLAVGQQHEILRTAFFDQDGQQMQHILKTSNLHLQHQQIEDEDEVERVAMSIQKGHVYDVARGETIRLILMSRPSGGNYLIIGVHPLIMDATGIQVFLRWLAFHYTSPHSQPRVKQFATASQQRHASLAAGAFKPELEYWRREFPSPPPALPLLTVSKVQARPVLRAYENITADCRIGPDTKARIAGICRQLRTTPFHFYLAALRALLLRYCDGGEDVTTAVAENGRGRDADEMEVIGPLYNLVLVRIVADLSTRFRDLLEVARDKTYAGLANGNMPFIKVVEELGLQRNAKHTPFFQVFADYRTGQRETVAFGEENELRFMGFDLNVPYDVYLDTVDVPDGDCAHCLFLRKDLFDQPAAERLAGSYKSLIEAFAAEPELSVGAVDLAALEEEEEAGLWTRFEMLDA</sequence>
<dbReference type="InterPro" id="IPR006162">
    <property type="entry name" value="Ppantetheine_attach_site"/>
</dbReference>
<dbReference type="InterPro" id="IPR016035">
    <property type="entry name" value="Acyl_Trfase/lysoPLipase"/>
</dbReference>
<keyword evidence="3" id="KW-0436">Ligase</keyword>
<evidence type="ECO:0000259" key="12">
    <source>
        <dbReference type="PROSITE" id="PS52019"/>
    </source>
</evidence>
<dbReference type="PROSITE" id="PS52019">
    <property type="entry name" value="PKS_MFAS_DH"/>
    <property type="match status" value="1"/>
</dbReference>
<dbReference type="InterPro" id="IPR049551">
    <property type="entry name" value="PKS_DH_C"/>
</dbReference>
<dbReference type="InterPro" id="IPR016036">
    <property type="entry name" value="Malonyl_transacylase_ACP-bd"/>
</dbReference>
<comment type="caution">
    <text evidence="13">The sequence shown here is derived from an EMBL/GenBank/DDBJ whole genome shotgun (WGS) entry which is preliminary data.</text>
</comment>
<dbReference type="InterPro" id="IPR023213">
    <property type="entry name" value="CAT-like_dom_sf"/>
</dbReference>
<dbReference type="InterPro" id="IPR014043">
    <property type="entry name" value="Acyl_transferase_dom"/>
</dbReference>
<evidence type="ECO:0000256" key="5">
    <source>
        <dbReference type="ARBA" id="ARBA00022737"/>
    </source>
</evidence>
<accession>A0ABR4DT23</accession>
<evidence type="ECO:0000259" key="10">
    <source>
        <dbReference type="PROSITE" id="PS50075"/>
    </source>
</evidence>
<keyword evidence="7" id="KW-0511">Multifunctional enzyme</keyword>
<dbReference type="InterPro" id="IPR001242">
    <property type="entry name" value="Condensation_dom"/>
</dbReference>
<dbReference type="Gene3D" id="3.40.47.10">
    <property type="match status" value="1"/>
</dbReference>
<dbReference type="InterPro" id="IPR001227">
    <property type="entry name" value="Ac_transferase_dom_sf"/>
</dbReference>
<feature type="domain" description="PKS/mFAS DH" evidence="12">
    <location>
        <begin position="944"/>
        <end position="1241"/>
    </location>
</feature>
<dbReference type="InterPro" id="IPR036736">
    <property type="entry name" value="ACP-like_sf"/>
</dbReference>
<dbReference type="InterPro" id="IPR018201">
    <property type="entry name" value="Ketoacyl_synth_AS"/>
</dbReference>
<feature type="region of interest" description="Disordered" evidence="9">
    <location>
        <begin position="527"/>
        <end position="550"/>
    </location>
</feature>
<dbReference type="InterPro" id="IPR020841">
    <property type="entry name" value="PKS_Beta-ketoAc_synthase_dom"/>
</dbReference>
<dbReference type="InterPro" id="IPR016039">
    <property type="entry name" value="Thiolase-like"/>
</dbReference>
<dbReference type="SUPFAM" id="SSF55048">
    <property type="entry name" value="Probable ACP-binding domain of malonyl-CoA ACP transacylase"/>
    <property type="match status" value="1"/>
</dbReference>
<evidence type="ECO:0000256" key="4">
    <source>
        <dbReference type="ARBA" id="ARBA00022679"/>
    </source>
</evidence>
<dbReference type="InterPro" id="IPR020806">
    <property type="entry name" value="PKS_PP-bd"/>
</dbReference>
<keyword evidence="1" id="KW-0596">Phosphopantetheine</keyword>
<dbReference type="InterPro" id="IPR049552">
    <property type="entry name" value="PKS_DH_N"/>
</dbReference>
<evidence type="ECO:0000256" key="1">
    <source>
        <dbReference type="ARBA" id="ARBA00022450"/>
    </source>
</evidence>
<evidence type="ECO:0000256" key="2">
    <source>
        <dbReference type="ARBA" id="ARBA00022553"/>
    </source>
</evidence>
<dbReference type="Gene3D" id="3.40.366.10">
    <property type="entry name" value="Malonyl-Coenzyme A Acyl Carrier Protein, domain 2"/>
    <property type="match status" value="1"/>
</dbReference>
<keyword evidence="14" id="KW-1185">Reference proteome</keyword>
<keyword evidence="4" id="KW-0808">Transferase</keyword>
<dbReference type="SUPFAM" id="SSF53335">
    <property type="entry name" value="S-adenosyl-L-methionine-dependent methyltransferases"/>
    <property type="match status" value="1"/>
</dbReference>
<feature type="active site" description="Proton acceptor; for dehydratase activity" evidence="8">
    <location>
        <position position="976"/>
    </location>
</feature>
<dbReference type="InterPro" id="IPR009081">
    <property type="entry name" value="PP-bd_ACP"/>
</dbReference>
<dbReference type="Gene3D" id="3.40.50.150">
    <property type="entry name" value="Vaccinia Virus protein VP39"/>
    <property type="match status" value="1"/>
</dbReference>
<keyword evidence="5" id="KW-0677">Repeat</keyword>
<dbReference type="InterPro" id="IPR057326">
    <property type="entry name" value="KR_dom"/>
</dbReference>
<protein>
    <submittedName>
        <fullName evidence="13">Uncharacterized protein</fullName>
    </submittedName>
</protein>
<feature type="compositionally biased region" description="Basic and acidic residues" evidence="9">
    <location>
        <begin position="527"/>
        <end position="546"/>
    </location>
</feature>
<dbReference type="PROSITE" id="PS00012">
    <property type="entry name" value="PHOSPHOPANTETHEINE"/>
    <property type="match status" value="1"/>
</dbReference>
<feature type="domain" description="Ketosynthase family 3 (KS3)" evidence="11">
    <location>
        <begin position="5"/>
        <end position="439"/>
    </location>
</feature>
<evidence type="ECO:0000313" key="13">
    <source>
        <dbReference type="EMBL" id="KAL2273533.1"/>
    </source>
</evidence>
<dbReference type="SUPFAM" id="SSF53901">
    <property type="entry name" value="Thiolase-like"/>
    <property type="match status" value="1"/>
</dbReference>
<dbReference type="PROSITE" id="PS52004">
    <property type="entry name" value="KS3_2"/>
    <property type="match status" value="1"/>
</dbReference>
<evidence type="ECO:0000256" key="8">
    <source>
        <dbReference type="PROSITE-ProRule" id="PRU01363"/>
    </source>
</evidence>